<reference evidence="3" key="2">
    <citation type="submission" date="2019-10" db="EMBL/GenBank/DDBJ databases">
        <title>A de novo genome assembly of a pear dwarfing rootstock.</title>
        <authorList>
            <person name="Wang F."/>
            <person name="Wang J."/>
            <person name="Li S."/>
            <person name="Zhang Y."/>
            <person name="Fang M."/>
            <person name="Ma L."/>
            <person name="Zhao Y."/>
            <person name="Jiang S."/>
        </authorList>
    </citation>
    <scope>NUCLEOTIDE SEQUENCE [LARGE SCALE GENOMIC DNA]</scope>
</reference>
<accession>A0A5N5H890</accession>
<reference evidence="2 3" key="1">
    <citation type="submission" date="2019-09" db="EMBL/GenBank/DDBJ databases">
        <authorList>
            <person name="Ou C."/>
        </authorList>
    </citation>
    <scope>NUCLEOTIDE SEQUENCE [LARGE SCALE GENOMIC DNA]</scope>
    <source>
        <strain evidence="2">S2</strain>
        <tissue evidence="2">Leaf</tissue>
    </source>
</reference>
<evidence type="ECO:0000313" key="3">
    <source>
        <dbReference type="Proteomes" id="UP000327157"/>
    </source>
</evidence>
<name>A0A5N5H890_9ROSA</name>
<comment type="caution">
    <text evidence="2">The sequence shown here is derived from an EMBL/GenBank/DDBJ whole genome shotgun (WGS) entry which is preliminary data.</text>
</comment>
<reference evidence="2 3" key="3">
    <citation type="submission" date="2019-11" db="EMBL/GenBank/DDBJ databases">
        <title>A de novo genome assembly of a pear dwarfing rootstock.</title>
        <authorList>
            <person name="Wang F."/>
            <person name="Wang J."/>
            <person name="Li S."/>
            <person name="Zhang Y."/>
            <person name="Fang M."/>
            <person name="Ma L."/>
            <person name="Zhao Y."/>
            <person name="Jiang S."/>
        </authorList>
    </citation>
    <scope>NUCLEOTIDE SEQUENCE [LARGE SCALE GENOMIC DNA]</scope>
    <source>
        <strain evidence="2">S2</strain>
        <tissue evidence="2">Leaf</tissue>
    </source>
</reference>
<keyword evidence="3" id="KW-1185">Reference proteome</keyword>
<dbReference type="GO" id="GO:0009507">
    <property type="term" value="C:chloroplast"/>
    <property type="evidence" value="ECO:0007669"/>
    <property type="project" value="TreeGrafter"/>
</dbReference>
<dbReference type="OrthoDB" id="2018366at2759"/>
<dbReference type="PANTHER" id="PTHR36729">
    <property type="entry name" value="EXPRESSED PROTEIN"/>
    <property type="match status" value="1"/>
</dbReference>
<proteinExistence type="predicted"/>
<sequence>MDSGAPLVSSPAKLPFSPNATTNSSSSSKAASSRYFSSSASKSLNVNVLRPRVLSTPARRRALRYDDDDGDEDDKGVEYGHNKEIAVLELYSQCERRSTYCACNG</sequence>
<protein>
    <submittedName>
        <fullName evidence="2">Uncharacterized protein</fullName>
    </submittedName>
</protein>
<feature type="region of interest" description="Disordered" evidence="1">
    <location>
        <begin position="1"/>
        <end position="32"/>
    </location>
</feature>
<evidence type="ECO:0000256" key="1">
    <source>
        <dbReference type="SAM" id="MobiDB-lite"/>
    </source>
</evidence>
<evidence type="ECO:0000313" key="2">
    <source>
        <dbReference type="EMBL" id="KAB2624155.1"/>
    </source>
</evidence>
<dbReference type="AlphaFoldDB" id="A0A5N5H890"/>
<organism evidence="2 3">
    <name type="scientific">Pyrus ussuriensis x Pyrus communis</name>
    <dbReference type="NCBI Taxonomy" id="2448454"/>
    <lineage>
        <taxon>Eukaryota</taxon>
        <taxon>Viridiplantae</taxon>
        <taxon>Streptophyta</taxon>
        <taxon>Embryophyta</taxon>
        <taxon>Tracheophyta</taxon>
        <taxon>Spermatophyta</taxon>
        <taxon>Magnoliopsida</taxon>
        <taxon>eudicotyledons</taxon>
        <taxon>Gunneridae</taxon>
        <taxon>Pentapetalae</taxon>
        <taxon>rosids</taxon>
        <taxon>fabids</taxon>
        <taxon>Rosales</taxon>
        <taxon>Rosaceae</taxon>
        <taxon>Amygdaloideae</taxon>
        <taxon>Maleae</taxon>
        <taxon>Pyrus</taxon>
    </lineage>
</organism>
<dbReference type="EMBL" id="SMOL01000160">
    <property type="protein sequence ID" value="KAB2624155.1"/>
    <property type="molecule type" value="Genomic_DNA"/>
</dbReference>
<feature type="compositionally biased region" description="Acidic residues" evidence="1">
    <location>
        <begin position="66"/>
        <end position="75"/>
    </location>
</feature>
<dbReference type="PANTHER" id="PTHR36729:SF2">
    <property type="entry name" value="EXPRESSED PROTEIN"/>
    <property type="match status" value="1"/>
</dbReference>
<feature type="region of interest" description="Disordered" evidence="1">
    <location>
        <begin position="57"/>
        <end position="77"/>
    </location>
</feature>
<feature type="compositionally biased region" description="Low complexity" evidence="1">
    <location>
        <begin position="15"/>
        <end position="32"/>
    </location>
</feature>
<dbReference type="Proteomes" id="UP000327157">
    <property type="component" value="Chromosome 16"/>
</dbReference>
<gene>
    <name evidence="2" type="ORF">D8674_015815</name>
</gene>